<name>A0A7E5VGZ4_TRINI</name>
<evidence type="ECO:0000313" key="4">
    <source>
        <dbReference type="RefSeq" id="XP_026727514.1"/>
    </source>
</evidence>
<dbReference type="RefSeq" id="XP_026727513.1">
    <property type="nucleotide sequence ID" value="XM_026871712.1"/>
</dbReference>
<evidence type="ECO:0000256" key="1">
    <source>
        <dbReference type="SAM" id="MobiDB-lite"/>
    </source>
</evidence>
<reference evidence="3 4" key="1">
    <citation type="submission" date="2025-04" db="UniProtKB">
        <authorList>
            <consortium name="RefSeq"/>
        </authorList>
    </citation>
    <scope>IDENTIFICATION</scope>
</reference>
<evidence type="ECO:0000313" key="2">
    <source>
        <dbReference type="Proteomes" id="UP000322000"/>
    </source>
</evidence>
<dbReference type="AlphaFoldDB" id="A0A7E5VGZ4"/>
<feature type="region of interest" description="Disordered" evidence="1">
    <location>
        <begin position="130"/>
        <end position="165"/>
    </location>
</feature>
<keyword evidence="2" id="KW-1185">Reference proteome</keyword>
<dbReference type="OrthoDB" id="7440703at2759"/>
<sequence>MAMELLKDAQMKTTGIRFYRDQYYKSFEYQIAEMVFQIREKFRKIVILYQLTTKNISQGRLYHGENLHTLTRIQQKGTEIDNLILMVEEMLIRKEKKTDIHKRMRAVIRQGDAWSDTRLRAEYVRASETRRPSDYYTRRPRNATSATSPRRRNHKWEYIPPNDQF</sequence>
<dbReference type="Proteomes" id="UP000322000">
    <property type="component" value="Chromosome 5"/>
</dbReference>
<dbReference type="RefSeq" id="XP_026727514.1">
    <property type="nucleotide sequence ID" value="XM_026871713.1"/>
</dbReference>
<gene>
    <name evidence="3 4" type="primary">LOC113493717</name>
</gene>
<proteinExistence type="predicted"/>
<organism evidence="2 4">
    <name type="scientific">Trichoplusia ni</name>
    <name type="common">Cabbage looper</name>
    <dbReference type="NCBI Taxonomy" id="7111"/>
    <lineage>
        <taxon>Eukaryota</taxon>
        <taxon>Metazoa</taxon>
        <taxon>Ecdysozoa</taxon>
        <taxon>Arthropoda</taxon>
        <taxon>Hexapoda</taxon>
        <taxon>Insecta</taxon>
        <taxon>Pterygota</taxon>
        <taxon>Neoptera</taxon>
        <taxon>Endopterygota</taxon>
        <taxon>Lepidoptera</taxon>
        <taxon>Glossata</taxon>
        <taxon>Ditrysia</taxon>
        <taxon>Noctuoidea</taxon>
        <taxon>Noctuidae</taxon>
        <taxon>Plusiinae</taxon>
        <taxon>Trichoplusia</taxon>
    </lineage>
</organism>
<accession>A0A7E5VGZ4</accession>
<dbReference type="GeneID" id="113493717"/>
<protein>
    <submittedName>
        <fullName evidence="3 4">Uncharacterized protein LOC113493717</fullName>
    </submittedName>
</protein>
<evidence type="ECO:0000313" key="3">
    <source>
        <dbReference type="RefSeq" id="XP_026727513.1"/>
    </source>
</evidence>
<dbReference type="KEGG" id="tnl:113493717"/>